<proteinExistence type="predicted"/>
<gene>
    <name evidence="2" type="ORF">PV02_05805</name>
</gene>
<evidence type="ECO:0000313" key="3">
    <source>
        <dbReference type="Proteomes" id="UP001206983"/>
    </source>
</evidence>
<evidence type="ECO:0000313" key="2">
    <source>
        <dbReference type="EMBL" id="MCQ6962638.1"/>
    </source>
</evidence>
<dbReference type="EMBL" id="JTEO01000004">
    <property type="protein sequence ID" value="MCQ6962638.1"/>
    <property type="molecule type" value="Genomic_DNA"/>
</dbReference>
<keyword evidence="1" id="KW-0472">Membrane</keyword>
<keyword evidence="1" id="KW-1133">Transmembrane helix</keyword>
<name>A0AAE3HBA6_9EURY</name>
<keyword evidence="3" id="KW-1185">Reference proteome</keyword>
<reference evidence="2 3" key="1">
    <citation type="journal article" date="2011" name="Appl. Environ. Microbiol.">
        <title>Methanogenic archaea isolated from Taiwan's Chelungpu fault.</title>
        <authorList>
            <person name="Wu S.Y."/>
            <person name="Lai M.C."/>
        </authorList>
    </citation>
    <scope>NUCLEOTIDE SEQUENCE [LARGE SCALE GENOMIC DNA]</scope>
    <source>
        <strain evidence="2 3">St545Mb</strain>
    </source>
</reference>
<dbReference type="AlphaFoldDB" id="A0AAE3HBA6"/>
<feature type="transmembrane region" description="Helical" evidence="1">
    <location>
        <begin position="16"/>
        <end position="35"/>
    </location>
</feature>
<protein>
    <submittedName>
        <fullName evidence="2">Uncharacterized protein</fullName>
    </submittedName>
</protein>
<comment type="caution">
    <text evidence="2">The sequence shown here is derived from an EMBL/GenBank/DDBJ whole genome shotgun (WGS) entry which is preliminary data.</text>
</comment>
<keyword evidence="1" id="KW-0812">Transmembrane</keyword>
<accession>A0AAE3HBA6</accession>
<feature type="transmembrane region" description="Helical" evidence="1">
    <location>
        <begin position="47"/>
        <end position="63"/>
    </location>
</feature>
<organism evidence="2 3">
    <name type="scientific">Methanolobus chelungpuianus</name>
    <dbReference type="NCBI Taxonomy" id="502115"/>
    <lineage>
        <taxon>Archaea</taxon>
        <taxon>Methanobacteriati</taxon>
        <taxon>Methanobacteriota</taxon>
        <taxon>Stenosarchaea group</taxon>
        <taxon>Methanomicrobia</taxon>
        <taxon>Methanosarcinales</taxon>
        <taxon>Methanosarcinaceae</taxon>
        <taxon>Methanolobus</taxon>
    </lineage>
</organism>
<sequence>MRRKDQAGLKMKTEDMVIYAIALGVLVSFVIYMSTSPLPSSHNMVETVTIGGIFAYMFSHAGLL</sequence>
<evidence type="ECO:0000256" key="1">
    <source>
        <dbReference type="SAM" id="Phobius"/>
    </source>
</evidence>
<dbReference type="Proteomes" id="UP001206983">
    <property type="component" value="Unassembled WGS sequence"/>
</dbReference>